<dbReference type="AlphaFoldDB" id="A0A135L659"/>
<dbReference type="STRING" id="1413211.U473_10495"/>
<dbReference type="InterPro" id="IPR004654">
    <property type="entry name" value="ROK_glcA"/>
</dbReference>
<proteinExistence type="inferred from homology"/>
<dbReference type="Gene3D" id="3.30.420.40">
    <property type="match status" value="2"/>
</dbReference>
<dbReference type="EMBL" id="LSKU01000001">
    <property type="protein sequence ID" value="KXG44389.1"/>
    <property type="molecule type" value="Genomic_DNA"/>
</dbReference>
<dbReference type="RefSeq" id="WP_068726078.1">
    <property type="nucleotide sequence ID" value="NZ_LSKU01000001.1"/>
</dbReference>
<comment type="caution">
    <text evidence="9">The sequence shown here is derived from an EMBL/GenBank/DDBJ whole genome shotgun (WGS) entry which is preliminary data.</text>
</comment>
<dbReference type="PROSITE" id="PS01125">
    <property type="entry name" value="ROK"/>
    <property type="match status" value="1"/>
</dbReference>
<keyword evidence="5" id="KW-0547">Nucleotide-binding</keyword>
<keyword evidence="6 9" id="KW-0418">Kinase</keyword>
<dbReference type="InterPro" id="IPR049874">
    <property type="entry name" value="ROK_cs"/>
</dbReference>
<evidence type="ECO:0000256" key="1">
    <source>
        <dbReference type="ARBA" id="ARBA00006479"/>
    </source>
</evidence>
<reference evidence="9 10" key="1">
    <citation type="submission" date="2016-02" db="EMBL/GenBank/DDBJ databases">
        <title>Draft Genome for Tepidibacillus decaturensis nov. sp. Strain Z9, an Anaerobic, Moderately Thermophilic and Heterotrophic Bacterium from Deep Subsurface of the Illinois Basin, USA.</title>
        <authorList>
            <person name="Dong Y."/>
            <person name="Chang J.Y."/>
            <person name="Sanford R."/>
            <person name="Fouke B.W."/>
        </authorList>
    </citation>
    <scope>NUCLEOTIDE SEQUENCE [LARGE SCALE GENOMIC DNA]</scope>
    <source>
        <strain evidence="9 10">Z9</strain>
    </source>
</reference>
<dbReference type="Pfam" id="PF00480">
    <property type="entry name" value="ROK"/>
    <property type="match status" value="1"/>
</dbReference>
<keyword evidence="10" id="KW-1185">Reference proteome</keyword>
<dbReference type="PANTHER" id="PTHR18964">
    <property type="entry name" value="ROK (REPRESSOR, ORF, KINASE) FAMILY"/>
    <property type="match status" value="1"/>
</dbReference>
<dbReference type="SUPFAM" id="SSF53067">
    <property type="entry name" value="Actin-like ATPase domain"/>
    <property type="match status" value="1"/>
</dbReference>
<sequence>MSKQTILIGIDLGGTSIKMGLVSTEGELLSHQEISTRTKEGVNAIIEDMVQYAKTLVQDQGFALDQVQGIGIGIPGLLDMEQGIVRLAPNLGWKDVAIKKQLEEKLNIPVKIENDANIAALGEAWVGAGKGYKHIVMATIGTGIGGGIIIDGKILHGKKGMAAELGHIPISDEGIQCGCGNYGCLETVSSATGMIRKAKEVVTQGRPSLLTEQYVDKMDEITAKSVIDAAKLGDHEAMQIVNRAGSLLGKALATVANLLDPEIMIIGGGVSRAGDILFNPIKQAFHEHGLKNIIDSMEIVPAQLGNDAGMIGAASLFRFL</sequence>
<evidence type="ECO:0000256" key="4">
    <source>
        <dbReference type="ARBA" id="ARBA00022679"/>
    </source>
</evidence>
<dbReference type="GO" id="GO:0006096">
    <property type="term" value="P:glycolytic process"/>
    <property type="evidence" value="ECO:0007669"/>
    <property type="project" value="InterPro"/>
</dbReference>
<evidence type="ECO:0000256" key="3">
    <source>
        <dbReference type="ARBA" id="ARBA00014701"/>
    </source>
</evidence>
<organism evidence="9 10">
    <name type="scientific">Tepidibacillus decaturensis</name>
    <dbReference type="NCBI Taxonomy" id="1413211"/>
    <lineage>
        <taxon>Bacteria</taxon>
        <taxon>Bacillati</taxon>
        <taxon>Bacillota</taxon>
        <taxon>Bacilli</taxon>
        <taxon>Bacillales</taxon>
        <taxon>Bacillaceae</taxon>
        <taxon>Tepidibacillus</taxon>
    </lineage>
</organism>
<accession>A0A135L659</accession>
<evidence type="ECO:0000313" key="10">
    <source>
        <dbReference type="Proteomes" id="UP000070352"/>
    </source>
</evidence>
<dbReference type="GO" id="GO:0005737">
    <property type="term" value="C:cytoplasm"/>
    <property type="evidence" value="ECO:0007669"/>
    <property type="project" value="InterPro"/>
</dbReference>
<keyword evidence="4" id="KW-0808">Transferase</keyword>
<dbReference type="EC" id="2.7.1.2" evidence="2"/>
<evidence type="ECO:0000256" key="5">
    <source>
        <dbReference type="ARBA" id="ARBA00022741"/>
    </source>
</evidence>
<dbReference type="PANTHER" id="PTHR18964:SF149">
    <property type="entry name" value="BIFUNCTIONAL UDP-N-ACETYLGLUCOSAMINE 2-EPIMERASE_N-ACETYLMANNOSAMINE KINASE"/>
    <property type="match status" value="1"/>
</dbReference>
<protein>
    <recommendedName>
        <fullName evidence="3">Glucokinase</fullName>
        <ecNumber evidence="2">2.7.1.2</ecNumber>
    </recommendedName>
    <alternativeName>
        <fullName evidence="8">Glucose kinase</fullName>
    </alternativeName>
</protein>
<dbReference type="InterPro" id="IPR043129">
    <property type="entry name" value="ATPase_NBD"/>
</dbReference>
<evidence type="ECO:0000256" key="8">
    <source>
        <dbReference type="ARBA" id="ARBA00032386"/>
    </source>
</evidence>
<dbReference type="OrthoDB" id="9810372at2"/>
<evidence type="ECO:0000256" key="6">
    <source>
        <dbReference type="ARBA" id="ARBA00022777"/>
    </source>
</evidence>
<keyword evidence="7" id="KW-0067">ATP-binding</keyword>
<comment type="similarity">
    <text evidence="1">Belongs to the ROK (NagC/XylR) family.</text>
</comment>
<evidence type="ECO:0000256" key="7">
    <source>
        <dbReference type="ARBA" id="ARBA00022840"/>
    </source>
</evidence>
<dbReference type="NCBIfam" id="TIGR00744">
    <property type="entry name" value="ROK_glcA_fam"/>
    <property type="match status" value="1"/>
</dbReference>
<evidence type="ECO:0000313" key="9">
    <source>
        <dbReference type="EMBL" id="KXG44389.1"/>
    </source>
</evidence>
<dbReference type="Proteomes" id="UP000070352">
    <property type="component" value="Unassembled WGS sequence"/>
</dbReference>
<evidence type="ECO:0000256" key="2">
    <source>
        <dbReference type="ARBA" id="ARBA00012323"/>
    </source>
</evidence>
<dbReference type="GO" id="GO:0004340">
    <property type="term" value="F:glucokinase activity"/>
    <property type="evidence" value="ECO:0007669"/>
    <property type="project" value="UniProtKB-EC"/>
</dbReference>
<dbReference type="InterPro" id="IPR000600">
    <property type="entry name" value="ROK"/>
</dbReference>
<dbReference type="GO" id="GO:0005524">
    <property type="term" value="F:ATP binding"/>
    <property type="evidence" value="ECO:0007669"/>
    <property type="project" value="UniProtKB-KW"/>
</dbReference>
<name>A0A135L659_9BACI</name>
<gene>
    <name evidence="9" type="ORF">U473_10495</name>
</gene>